<evidence type="ECO:0000313" key="3">
    <source>
        <dbReference type="Proteomes" id="UP001559025"/>
    </source>
</evidence>
<keyword evidence="1" id="KW-0808">Transferase</keyword>
<dbReference type="PANTHER" id="PTHR48228">
    <property type="entry name" value="SUCCINYL-COA--D-CITRAMALATE COA-TRANSFERASE"/>
    <property type="match status" value="1"/>
</dbReference>
<organism evidence="2 3">
    <name type="scientific">Neoaquamicrobium sediminum</name>
    <dbReference type="NCBI Taxonomy" id="1849104"/>
    <lineage>
        <taxon>Bacteria</taxon>
        <taxon>Pseudomonadati</taxon>
        <taxon>Pseudomonadota</taxon>
        <taxon>Alphaproteobacteria</taxon>
        <taxon>Hyphomicrobiales</taxon>
        <taxon>Phyllobacteriaceae</taxon>
        <taxon>Neoaquamicrobium</taxon>
    </lineage>
</organism>
<dbReference type="InterPro" id="IPR050509">
    <property type="entry name" value="CoA-transferase_III"/>
</dbReference>
<dbReference type="InterPro" id="IPR003673">
    <property type="entry name" value="CoA-Trfase_fam_III"/>
</dbReference>
<dbReference type="PANTHER" id="PTHR48228:SF6">
    <property type="entry name" value="L-CARNITINE COA-TRANSFERASE"/>
    <property type="match status" value="1"/>
</dbReference>
<gene>
    <name evidence="2" type="ORF">V1479_16700</name>
</gene>
<keyword evidence="3" id="KW-1185">Reference proteome</keyword>
<dbReference type="EMBL" id="JAZHFV010000005">
    <property type="protein sequence ID" value="MEX4008951.1"/>
    <property type="molecule type" value="Genomic_DNA"/>
</dbReference>
<dbReference type="InterPro" id="IPR023606">
    <property type="entry name" value="CoA-Trfase_III_dom_1_sf"/>
</dbReference>
<proteinExistence type="predicted"/>
<sequence length="384" mass="40591">MSADQPTGYGLPFEGLRVVELGNVIAGPLCGSLLADFGADIVKIERPDGGDAGRQLGLEVDGLSVWWGVGVRDKQCVTLDLKDADDRERLLTLLRDADVLIENNRPGALDRLGIGWRDLRQVNPELVMVSISGFGQTGPMAAVPGFGKIAEAFSGIVPLTGDPDDIPLHVGFSLADASASLFGLLGAATALWARDCNGAEGAQIDIALYEPLHRMVELQSAMLAEEGRVPLRNGTNNPYGWGAADDGTHLVGVSCADGTELSVIVDDEARQRLGKLVGEEGDPLSALRAWGAARSAHEAGEALRASGLEVAPVHDGLSISRDPYFRARGDVQPVTLPSGRQIAVPGHVLRQLDDSGTKRSFRHAALGADQTAVFGDERGERIDD</sequence>
<dbReference type="RefSeq" id="WP_368803925.1">
    <property type="nucleotide sequence ID" value="NZ_JAZHFV010000005.1"/>
</dbReference>
<dbReference type="SUPFAM" id="SSF89796">
    <property type="entry name" value="CoA-transferase family III (CaiB/BaiF)"/>
    <property type="match status" value="1"/>
</dbReference>
<accession>A0ABV3WXG6</accession>
<dbReference type="Proteomes" id="UP001559025">
    <property type="component" value="Unassembled WGS sequence"/>
</dbReference>
<protein>
    <submittedName>
        <fullName evidence="2">CaiB/BaiF CoA-transferase family protein</fullName>
    </submittedName>
</protein>
<name>A0ABV3WXG6_9HYPH</name>
<dbReference type="Gene3D" id="3.40.50.10540">
    <property type="entry name" value="Crotonobetainyl-coa:carnitine coa-transferase, domain 1"/>
    <property type="match status" value="1"/>
</dbReference>
<reference evidence="2 3" key="1">
    <citation type="submission" date="2024-01" db="EMBL/GenBank/DDBJ databases">
        <title>New evidence supports the origin of RcGTA from prophage.</title>
        <authorList>
            <person name="Xu Y."/>
            <person name="Liu B."/>
            <person name="Chen F."/>
        </authorList>
    </citation>
    <scope>NUCLEOTIDE SEQUENCE [LARGE SCALE GENOMIC DNA]</scope>
    <source>
        <strain evidence="2 3">CBW1107-2</strain>
    </source>
</reference>
<comment type="caution">
    <text evidence="2">The sequence shown here is derived from an EMBL/GenBank/DDBJ whole genome shotgun (WGS) entry which is preliminary data.</text>
</comment>
<evidence type="ECO:0000256" key="1">
    <source>
        <dbReference type="ARBA" id="ARBA00022679"/>
    </source>
</evidence>
<dbReference type="Pfam" id="PF02515">
    <property type="entry name" value="CoA_transf_3"/>
    <property type="match status" value="1"/>
</dbReference>
<evidence type="ECO:0000313" key="2">
    <source>
        <dbReference type="EMBL" id="MEX4008951.1"/>
    </source>
</evidence>